<evidence type="ECO:0000256" key="3">
    <source>
        <dbReference type="SAM" id="Coils"/>
    </source>
</evidence>
<feature type="signal peptide" evidence="2">
    <location>
        <begin position="1"/>
        <end position="30"/>
    </location>
</feature>
<keyword evidence="3" id="KW-0175">Coiled coil</keyword>
<accession>A0ABS9DVQ0</accession>
<dbReference type="InterPro" id="IPR003423">
    <property type="entry name" value="OMP_efflux"/>
</dbReference>
<dbReference type="InterPro" id="IPR010131">
    <property type="entry name" value="MdtP/NodT-like"/>
</dbReference>
<evidence type="ECO:0000256" key="2">
    <source>
        <dbReference type="RuleBase" id="RU362097"/>
    </source>
</evidence>
<dbReference type="NCBIfam" id="TIGR01845">
    <property type="entry name" value="outer_NodT"/>
    <property type="match status" value="1"/>
</dbReference>
<dbReference type="PANTHER" id="PTHR30203:SF33">
    <property type="entry name" value="BLR4455 PROTEIN"/>
    <property type="match status" value="1"/>
</dbReference>
<comment type="similarity">
    <text evidence="1 2">Belongs to the outer membrane factor (OMF) (TC 1.B.17) family.</text>
</comment>
<protein>
    <submittedName>
        <fullName evidence="4">Efflux transporter outer membrane subunit</fullName>
    </submittedName>
</protein>
<dbReference type="EMBL" id="JAKGBZ010000014">
    <property type="protein sequence ID" value="MCF3946815.1"/>
    <property type="molecule type" value="Genomic_DNA"/>
</dbReference>
<organism evidence="4 5">
    <name type="scientific">Acidiphilium iwatense</name>
    <dbReference type="NCBI Taxonomy" id="768198"/>
    <lineage>
        <taxon>Bacteria</taxon>
        <taxon>Pseudomonadati</taxon>
        <taxon>Pseudomonadota</taxon>
        <taxon>Alphaproteobacteria</taxon>
        <taxon>Acetobacterales</taxon>
        <taxon>Acidocellaceae</taxon>
        <taxon>Acidiphilium</taxon>
    </lineage>
</organism>
<dbReference type="Gene3D" id="1.20.1600.10">
    <property type="entry name" value="Outer membrane efflux proteins (OEP)"/>
    <property type="match status" value="1"/>
</dbReference>
<keyword evidence="2" id="KW-0732">Signal</keyword>
<sequence>MMIHNTSRLLRPFRPVGLACAALLSGCAVGPNYHPPKAPQVSSYTEQRLPARTVSAPGVGGASQTLVLGKKIGGEWWSLFHSPSLDLLIKTALANNPSLLAAQNALLAAQDTVRAQEGSFFPSLSGSFNATRERSPFGVSGSGGAGAAGAASSGASPFSLLNASVSVSYAPDIFGGVRRQVENLRAQAQNQRFALEATYLALTANIVTAAVTDASLKAQIEATDQIIAAEERELRILRRQVALGGIPAANALTQEAQLAQTRATLPPLQSQLAQERNQLAAYEGVMPDQFHLPDLDLADIVLPRHLPVSLPSDLVRQRPDIREAAATLHEETALVGVATANMLPQITLSAGVGHEALSAAALFTPQTLLWNLAAGVTQPLFEGGTLLYKRRAAIATMREAAANYQNTVVLAFQNVSDTLLALQYDASTLAADTTAEASAKASLAVIERQYRLGGVPYTAVLTAEQTYQTAVIARIKASAQRYADTAALFQALGGGWWNRQDIAHDVRTCCGVLP</sequence>
<comment type="caution">
    <text evidence="4">The sequence shown here is derived from an EMBL/GenBank/DDBJ whole genome shotgun (WGS) entry which is preliminary data.</text>
</comment>
<gene>
    <name evidence="4" type="ORF">L2A60_08995</name>
</gene>
<keyword evidence="2" id="KW-0472">Membrane</keyword>
<dbReference type="Pfam" id="PF02321">
    <property type="entry name" value="OEP"/>
    <property type="match status" value="2"/>
</dbReference>
<feature type="chain" id="PRO_5045013719" evidence="2">
    <location>
        <begin position="31"/>
        <end position="514"/>
    </location>
</feature>
<name>A0ABS9DVQ0_9PROT</name>
<comment type="subcellular location">
    <subcellularLocation>
        <location evidence="2">Cell membrane</location>
        <topology evidence="2">Lipid-anchor</topology>
    </subcellularLocation>
</comment>
<keyword evidence="5" id="KW-1185">Reference proteome</keyword>
<evidence type="ECO:0000313" key="5">
    <source>
        <dbReference type="Proteomes" id="UP001521209"/>
    </source>
</evidence>
<keyword evidence="2" id="KW-0564">Palmitate</keyword>
<proteinExistence type="inferred from homology"/>
<dbReference type="PANTHER" id="PTHR30203">
    <property type="entry name" value="OUTER MEMBRANE CATION EFFLUX PROTEIN"/>
    <property type="match status" value="1"/>
</dbReference>
<dbReference type="Gene3D" id="2.20.200.10">
    <property type="entry name" value="Outer membrane efflux proteins (OEP)"/>
    <property type="match status" value="1"/>
</dbReference>
<dbReference type="SUPFAM" id="SSF56954">
    <property type="entry name" value="Outer membrane efflux proteins (OEP)"/>
    <property type="match status" value="1"/>
</dbReference>
<dbReference type="Proteomes" id="UP001521209">
    <property type="component" value="Unassembled WGS sequence"/>
</dbReference>
<keyword evidence="2" id="KW-1134">Transmembrane beta strand</keyword>
<reference evidence="4 5" key="1">
    <citation type="submission" date="2022-01" db="EMBL/GenBank/DDBJ databases">
        <authorList>
            <person name="Won M."/>
            <person name="Kim S.-J."/>
            <person name="Kwon S.-W."/>
        </authorList>
    </citation>
    <scope>NUCLEOTIDE SEQUENCE [LARGE SCALE GENOMIC DNA]</scope>
    <source>
        <strain evidence="4 5">KCTC 23505</strain>
    </source>
</reference>
<keyword evidence="2" id="KW-0812">Transmembrane</keyword>
<evidence type="ECO:0000256" key="1">
    <source>
        <dbReference type="ARBA" id="ARBA00007613"/>
    </source>
</evidence>
<feature type="coiled-coil region" evidence="3">
    <location>
        <begin position="178"/>
        <end position="240"/>
    </location>
</feature>
<evidence type="ECO:0000313" key="4">
    <source>
        <dbReference type="EMBL" id="MCF3946815.1"/>
    </source>
</evidence>
<keyword evidence="2" id="KW-0449">Lipoprotein</keyword>